<keyword evidence="1" id="KW-0812">Transmembrane</keyword>
<keyword evidence="1" id="KW-0472">Membrane</keyword>
<protein>
    <recommendedName>
        <fullName evidence="4">Prepilin-type cleavage/methylation domain-containing protein</fullName>
    </recommendedName>
</protein>
<accession>A0A7U4RPT5</accession>
<dbReference type="NCBIfam" id="TIGR02532">
    <property type="entry name" value="IV_pilin_GFxxxE"/>
    <property type="match status" value="1"/>
</dbReference>
<gene>
    <name evidence="2" type="ORF">YH65_00120</name>
</gene>
<dbReference type="OrthoDB" id="5372767at2"/>
<reference evidence="2 3" key="1">
    <citation type="submission" date="2015-04" db="EMBL/GenBank/DDBJ databases">
        <title>Complete genome sequence of Sulfurovum lithotrophicum ATCC BAA-797T.</title>
        <authorList>
            <person name="Ahn J."/>
            <person name="Park G."/>
            <person name="Jeon W."/>
            <person name="Jang Y."/>
            <person name="Jang M."/>
            <person name="Lee H."/>
            <person name="Lee H."/>
        </authorList>
    </citation>
    <scope>NUCLEOTIDE SEQUENCE [LARGE SCALE GENOMIC DNA]</scope>
    <source>
        <strain evidence="3">ATCC BAA-797 / 42BKT</strain>
    </source>
</reference>
<evidence type="ECO:0000313" key="3">
    <source>
        <dbReference type="Proteomes" id="UP000034444"/>
    </source>
</evidence>
<reference evidence="3" key="2">
    <citation type="journal article" date="2017" name="Stand. Genomic Sci.">
        <title>Complete genome sequence of the sulfur-oxidizing chemolithoautotrophic Sulfurovum lithotrophicum 42BKTT.</title>
        <authorList>
            <person name="Jeon W."/>
            <person name="Priscilla L."/>
            <person name="Park G."/>
            <person name="Lee H."/>
            <person name="Lee N."/>
            <person name="Lee D."/>
            <person name="Kwon H."/>
            <person name="Ahn I."/>
            <person name="Lee C."/>
            <person name="Lee H."/>
            <person name="Ahn J."/>
        </authorList>
    </citation>
    <scope>NUCLEOTIDE SEQUENCE [LARGE SCALE GENOMIC DNA]</scope>
    <source>
        <strain evidence="3">ATCC BAA-797 / 42BKT</strain>
    </source>
</reference>
<name>A0A7U4RPT5_9BACT</name>
<organism evidence="2 3">
    <name type="scientific">Sulfurovum lithotrophicum</name>
    <dbReference type="NCBI Taxonomy" id="206403"/>
    <lineage>
        <taxon>Bacteria</taxon>
        <taxon>Pseudomonadati</taxon>
        <taxon>Campylobacterota</taxon>
        <taxon>Epsilonproteobacteria</taxon>
        <taxon>Campylobacterales</taxon>
        <taxon>Sulfurovaceae</taxon>
        <taxon>Sulfurovum</taxon>
    </lineage>
</organism>
<dbReference type="Proteomes" id="UP000034444">
    <property type="component" value="Chromosome"/>
</dbReference>
<keyword evidence="1" id="KW-1133">Transmembrane helix</keyword>
<dbReference type="KEGG" id="slh:YH65_00120"/>
<dbReference type="AlphaFoldDB" id="A0A7U4RPT5"/>
<dbReference type="RefSeq" id="WP_046550106.1">
    <property type="nucleotide sequence ID" value="NZ_CP011308.1"/>
</dbReference>
<feature type="transmembrane region" description="Helical" evidence="1">
    <location>
        <begin position="12"/>
        <end position="32"/>
    </location>
</feature>
<sequence>MLFSSRKIIRSAFSLIELLVVIMIISIVYFLGFNGIEMNKSKPKALTVLNLKTTIQNSELFSGEATLICVNRCKNCYLRTNISSPFEAYENKVDLAGTKTYTLDSQESLLQLEDRRYQDKKICLEMNFYRNGSSTQLILENRHGIYFLPAFFGEPQKVDSLEEARELWLKNSRLAAGSGDFY</sequence>
<evidence type="ECO:0000313" key="2">
    <source>
        <dbReference type="EMBL" id="AKF23991.1"/>
    </source>
</evidence>
<dbReference type="InterPro" id="IPR012902">
    <property type="entry name" value="N_methyl_site"/>
</dbReference>
<proteinExistence type="predicted"/>
<evidence type="ECO:0000256" key="1">
    <source>
        <dbReference type="SAM" id="Phobius"/>
    </source>
</evidence>
<evidence type="ECO:0008006" key="4">
    <source>
        <dbReference type="Google" id="ProtNLM"/>
    </source>
</evidence>
<keyword evidence="3" id="KW-1185">Reference proteome</keyword>
<dbReference type="EMBL" id="CP011308">
    <property type="protein sequence ID" value="AKF23991.1"/>
    <property type="molecule type" value="Genomic_DNA"/>
</dbReference>